<dbReference type="GO" id="GO:0009036">
    <property type="term" value="F:type II site-specific deoxyribonuclease activity"/>
    <property type="evidence" value="ECO:0007669"/>
    <property type="project" value="InterPro"/>
</dbReference>
<dbReference type="AlphaFoldDB" id="A0A975ASH0"/>
<dbReference type="GO" id="GO:0003677">
    <property type="term" value="F:DNA binding"/>
    <property type="evidence" value="ECO:0007669"/>
    <property type="project" value="InterPro"/>
</dbReference>
<feature type="domain" description="Restriction endonuclease type II EcoRII C-terminal" evidence="1">
    <location>
        <begin position="292"/>
        <end position="428"/>
    </location>
</feature>
<organism evidence="2 3">
    <name type="scientific">Agrilutibacter solisilvae</name>
    <dbReference type="NCBI Taxonomy" id="2763317"/>
    <lineage>
        <taxon>Bacteria</taxon>
        <taxon>Pseudomonadati</taxon>
        <taxon>Pseudomonadota</taxon>
        <taxon>Gammaproteobacteria</taxon>
        <taxon>Lysobacterales</taxon>
        <taxon>Lysobacteraceae</taxon>
        <taxon>Agrilutibacter</taxon>
    </lineage>
</organism>
<protein>
    <recommendedName>
        <fullName evidence="1">Restriction endonuclease type II EcoRII C-terminal domain-containing protein</fullName>
    </recommendedName>
</protein>
<dbReference type="SUPFAM" id="SSF101936">
    <property type="entry name" value="DNA-binding pseudobarrel domain"/>
    <property type="match status" value="1"/>
</dbReference>
<dbReference type="InterPro" id="IPR015300">
    <property type="entry name" value="DNA-bd_pseudobarrel_sf"/>
</dbReference>
<dbReference type="CDD" id="cd22322">
    <property type="entry name" value="EcoRII-like"/>
    <property type="match status" value="1"/>
</dbReference>
<proteinExistence type="predicted"/>
<dbReference type="InterPro" id="IPR015109">
    <property type="entry name" value="Restrct_endonuc_II_EcoRII_C"/>
</dbReference>
<dbReference type="Gene3D" id="3.40.91.80">
    <property type="match status" value="1"/>
</dbReference>
<dbReference type="KEGG" id="lsf:I8J32_003130"/>
<name>A0A975ASH0_9GAMM</name>
<dbReference type="Pfam" id="PF09019">
    <property type="entry name" value="EcoRII-C"/>
    <property type="match status" value="1"/>
</dbReference>
<evidence type="ECO:0000259" key="1">
    <source>
        <dbReference type="Pfam" id="PF09019"/>
    </source>
</evidence>
<dbReference type="SUPFAM" id="SSF52980">
    <property type="entry name" value="Restriction endonuclease-like"/>
    <property type="match status" value="1"/>
</dbReference>
<dbReference type="InterPro" id="IPR038365">
    <property type="entry name" value="EcoRII_C_sf"/>
</dbReference>
<gene>
    <name evidence="2" type="ORF">I8J32_003130</name>
</gene>
<evidence type="ECO:0000313" key="3">
    <source>
        <dbReference type="Proteomes" id="UP000639274"/>
    </source>
</evidence>
<reference evidence="2 3" key="1">
    <citation type="submission" date="2021-03" db="EMBL/GenBank/DDBJ databases">
        <title>Lysobacter sp. nov. isolated from soil of gangwondo yeongwol, south Korea.</title>
        <authorList>
            <person name="Kim K.R."/>
            <person name="Kim K.H."/>
            <person name="Jeon C.O."/>
        </authorList>
    </citation>
    <scope>NUCLEOTIDE SEQUENCE [LARGE SCALE GENOMIC DNA]</scope>
    <source>
        <strain evidence="2 3">R19</strain>
    </source>
</reference>
<dbReference type="RefSeq" id="WP_200615242.1">
    <property type="nucleotide sequence ID" value="NZ_CP071518.1"/>
</dbReference>
<dbReference type="GO" id="GO:0009307">
    <property type="term" value="P:DNA restriction-modification system"/>
    <property type="evidence" value="ECO:0007669"/>
    <property type="project" value="InterPro"/>
</dbReference>
<dbReference type="InterPro" id="IPR011335">
    <property type="entry name" value="Restrct_endonuc-II-like"/>
</dbReference>
<keyword evidence="3" id="KW-1185">Reference proteome</keyword>
<evidence type="ECO:0000313" key="2">
    <source>
        <dbReference type="EMBL" id="QSX78934.1"/>
    </source>
</evidence>
<dbReference type="EMBL" id="CP071518">
    <property type="protein sequence ID" value="QSX78934.1"/>
    <property type="molecule type" value="Genomic_DNA"/>
</dbReference>
<dbReference type="REBASE" id="494906">
    <property type="entry name" value="LsoR19ORF3120P"/>
</dbReference>
<sequence>MHPVAQEESVWPKVEELAARSSQLFLKKLSRNDTSWADDSSKHQAGFYIPRLIRESGFFPELAATNPDKPHIFYAPCVSLWPQTGEIKQSGMRHYSNKGPETHFTVIPHDLFSGLSPASLLLAGRFRESAGDATHWFILLDSTSEDAEILETALNIPSDFHFDLFDPDQLAVANALAVDEAAQLIDELRHAIRTGTLDAFMAGVSRIPSPDTIAEEARQRYFAATGRTNLDPYEMDAPGDAIMRISRDIEYEVFKHYELRRRGSEIVRLLIGEQDLISAVIRGFPVLDAVFLSASQQRKTRAGRSFENHLAATLQGGRIRFQEQAVLGGRRPDFVLPDAPTLMRREARPFNDALVLSAKTTLRERWKQITHERFNCALFLATVDDRVSRQALDELQAAEIVLVVPESLKGNRESEYVGHANVISFRDFFESQVRQTRPFLIDPVGATAIVEERARGLFD</sequence>
<dbReference type="Gene3D" id="2.40.330.10">
    <property type="entry name" value="DNA-binding pseudobarrel domain"/>
    <property type="match status" value="1"/>
</dbReference>
<dbReference type="Proteomes" id="UP000639274">
    <property type="component" value="Chromosome"/>
</dbReference>
<accession>A0A975ASH0</accession>